<keyword evidence="3" id="KW-1185">Reference proteome</keyword>
<dbReference type="AlphaFoldDB" id="A0A5N6ZDV5"/>
<feature type="region of interest" description="Disordered" evidence="1">
    <location>
        <begin position="335"/>
        <end position="359"/>
    </location>
</feature>
<dbReference type="OrthoDB" id="5378679at2759"/>
<protein>
    <submittedName>
        <fullName evidence="2">Uncharacterized protein</fullName>
    </submittedName>
</protein>
<dbReference type="Proteomes" id="UP000327118">
    <property type="component" value="Unassembled WGS sequence"/>
</dbReference>
<evidence type="ECO:0000256" key="1">
    <source>
        <dbReference type="SAM" id="MobiDB-lite"/>
    </source>
</evidence>
<organism evidence="2 3">
    <name type="scientific">Aspergillus coremiiformis</name>
    <dbReference type="NCBI Taxonomy" id="138285"/>
    <lineage>
        <taxon>Eukaryota</taxon>
        <taxon>Fungi</taxon>
        <taxon>Dikarya</taxon>
        <taxon>Ascomycota</taxon>
        <taxon>Pezizomycotina</taxon>
        <taxon>Eurotiomycetes</taxon>
        <taxon>Eurotiomycetidae</taxon>
        <taxon>Eurotiales</taxon>
        <taxon>Aspergillaceae</taxon>
        <taxon>Aspergillus</taxon>
        <taxon>Aspergillus subgen. Circumdati</taxon>
    </lineage>
</organism>
<name>A0A5N6ZDV5_9EURO</name>
<evidence type="ECO:0000313" key="3">
    <source>
        <dbReference type="Proteomes" id="UP000327118"/>
    </source>
</evidence>
<gene>
    <name evidence="2" type="ORF">BDV28DRAFT_128242</name>
</gene>
<evidence type="ECO:0000313" key="2">
    <source>
        <dbReference type="EMBL" id="KAE8355842.1"/>
    </source>
</evidence>
<proteinExistence type="predicted"/>
<accession>A0A5N6ZDV5</accession>
<dbReference type="EMBL" id="ML739046">
    <property type="protein sequence ID" value="KAE8355842.1"/>
    <property type="molecule type" value="Genomic_DNA"/>
</dbReference>
<reference evidence="3" key="1">
    <citation type="submission" date="2019-04" db="EMBL/GenBank/DDBJ databases">
        <title>Friends and foes A comparative genomics studyof 23 Aspergillus species from section Flavi.</title>
        <authorList>
            <consortium name="DOE Joint Genome Institute"/>
            <person name="Kjaerbolling I."/>
            <person name="Vesth T."/>
            <person name="Frisvad J.C."/>
            <person name="Nybo J.L."/>
            <person name="Theobald S."/>
            <person name="Kildgaard S."/>
            <person name="Isbrandt T."/>
            <person name="Kuo A."/>
            <person name="Sato A."/>
            <person name="Lyhne E.K."/>
            <person name="Kogle M.E."/>
            <person name="Wiebenga A."/>
            <person name="Kun R.S."/>
            <person name="Lubbers R.J."/>
            <person name="Makela M.R."/>
            <person name="Barry K."/>
            <person name="Chovatia M."/>
            <person name="Clum A."/>
            <person name="Daum C."/>
            <person name="Haridas S."/>
            <person name="He G."/>
            <person name="LaButti K."/>
            <person name="Lipzen A."/>
            <person name="Mondo S."/>
            <person name="Riley R."/>
            <person name="Salamov A."/>
            <person name="Simmons B.A."/>
            <person name="Magnuson J.K."/>
            <person name="Henrissat B."/>
            <person name="Mortensen U.H."/>
            <person name="Larsen T.O."/>
            <person name="Devries R.P."/>
            <person name="Grigoriev I.V."/>
            <person name="Machida M."/>
            <person name="Baker S.E."/>
            <person name="Andersen M.R."/>
        </authorList>
    </citation>
    <scope>NUCLEOTIDE SEQUENCE [LARGE SCALE GENOMIC DNA]</scope>
    <source>
        <strain evidence="3">CBS 553.77</strain>
    </source>
</reference>
<sequence length="359" mass="39985">MSRKIIFLVGAPTSRSLHWDEDELLTAPIPPFHSPDMQHEDCWPFTDLRPVKWRSLRDERPPDVLDEDLLVDIDRGVRFFTTQDLMTPSGLSTAPDDSALSHFYDHSFTVHATSDILLGDSIKESGSWADSTGTSIATAAEKDALGLGLPIQGGITDLRDIPSAAYLDSIVPQTMTVNLIVGIVTIRPSRRIVTRQWKNELDLVEIVVGDDTRSGFGVTFWLPPMDQKMTTGHHSPGHELGKILETLRPQDIVLLRMVGLSSFRERVHGQSLRKGITKVDLLHRQRVDVADAGGMYSARSLLDQEGTAAANDEQLQVKVRKVREWIKQFMSTVTDPAGGDARKRGPILPPDTQEDSWRL</sequence>